<dbReference type="AlphaFoldDB" id="T2GBI9"/>
<keyword evidence="1" id="KW-0813">Transport</keyword>
<evidence type="ECO:0000313" key="9">
    <source>
        <dbReference type="EMBL" id="AGW13277.1"/>
    </source>
</evidence>
<feature type="chain" id="PRO_5004588234" evidence="7">
    <location>
        <begin position="28"/>
        <end position="245"/>
    </location>
</feature>
<dbReference type="InterPro" id="IPR002322">
    <property type="entry name" value="Cyt_c_III"/>
</dbReference>
<dbReference type="CDD" id="cd08168">
    <property type="entry name" value="Cytochrom_C3"/>
    <property type="match status" value="3"/>
</dbReference>
<name>T2GBI9_MEGG1</name>
<feature type="binding site" description="axial binding residue" evidence="6">
    <location>
        <position position="143"/>
    </location>
    <ligand>
        <name>heme c</name>
        <dbReference type="ChEBI" id="CHEBI:61717"/>
        <label>1</label>
    </ligand>
    <ligandPart>
        <name>Fe</name>
        <dbReference type="ChEBI" id="CHEBI:18248"/>
    </ligandPart>
</feature>
<feature type="binding site" description="axial binding residue" evidence="6">
    <location>
        <position position="119"/>
    </location>
    <ligand>
        <name>heme c</name>
        <dbReference type="ChEBI" id="CHEBI:61717"/>
        <label>1</label>
    </ligand>
    <ligandPart>
        <name>Fe</name>
        <dbReference type="ChEBI" id="CHEBI:18248"/>
    </ligandPart>
</feature>
<dbReference type="Gene3D" id="3.90.10.10">
    <property type="entry name" value="Cytochrome C3"/>
    <property type="match status" value="3"/>
</dbReference>
<dbReference type="Pfam" id="PF02085">
    <property type="entry name" value="Cytochrom_CIII"/>
    <property type="match status" value="2"/>
</dbReference>
<dbReference type="GO" id="GO:0020037">
    <property type="term" value="F:heme binding"/>
    <property type="evidence" value="ECO:0007669"/>
    <property type="project" value="InterPro"/>
</dbReference>
<evidence type="ECO:0000256" key="2">
    <source>
        <dbReference type="ARBA" id="ARBA00022617"/>
    </source>
</evidence>
<feature type="binding site" description="axial binding residue" evidence="6">
    <location>
        <position position="132"/>
    </location>
    <ligand>
        <name>heme c</name>
        <dbReference type="ChEBI" id="CHEBI:61717"/>
        <label>1</label>
    </ligand>
    <ligandPart>
        <name>Fe</name>
        <dbReference type="ChEBI" id="CHEBI:18248"/>
    </ligandPart>
</feature>
<organism evidence="9 10">
    <name type="scientific">Megalodesulfovibrio gigas (strain ATCC 19364 / DSM 1382 / NCIMB 9332 / VKM B-1759)</name>
    <name type="common">Desulfovibrio gigas</name>
    <dbReference type="NCBI Taxonomy" id="1121448"/>
    <lineage>
        <taxon>Bacteria</taxon>
        <taxon>Pseudomonadati</taxon>
        <taxon>Thermodesulfobacteriota</taxon>
        <taxon>Desulfovibrionia</taxon>
        <taxon>Desulfovibrionales</taxon>
        <taxon>Desulfovibrionaceae</taxon>
        <taxon>Megalodesulfovibrio</taxon>
    </lineage>
</organism>
<feature type="domain" description="Class III cytochrome C" evidence="8">
    <location>
        <begin position="40"/>
        <end position="107"/>
    </location>
</feature>
<feature type="binding site" description="axial binding residue" evidence="6">
    <location>
        <position position="131"/>
    </location>
    <ligand>
        <name>heme c</name>
        <dbReference type="ChEBI" id="CHEBI:61717"/>
        <label>1</label>
    </ligand>
    <ligandPart>
        <name>Fe</name>
        <dbReference type="ChEBI" id="CHEBI:18248"/>
    </ligandPart>
</feature>
<feature type="binding site" description="axial binding residue" evidence="6">
    <location>
        <position position="147"/>
    </location>
    <ligand>
        <name>heme c</name>
        <dbReference type="ChEBI" id="CHEBI:61717"/>
        <label>1</label>
    </ligand>
    <ligandPart>
        <name>Fe</name>
        <dbReference type="ChEBI" id="CHEBI:18248"/>
    </ligandPart>
</feature>
<dbReference type="KEGG" id="dgg:DGI_1432"/>
<feature type="binding site" description="axial binding residue" evidence="6">
    <location>
        <position position="146"/>
    </location>
    <ligand>
        <name>heme c</name>
        <dbReference type="ChEBI" id="CHEBI:61717"/>
        <label>1</label>
    </ligand>
    <ligandPart>
        <name>Fe</name>
        <dbReference type="ChEBI" id="CHEBI:18248"/>
    </ligandPart>
</feature>
<evidence type="ECO:0000256" key="5">
    <source>
        <dbReference type="ARBA" id="ARBA00023004"/>
    </source>
</evidence>
<feature type="domain" description="Class III cytochrome C" evidence="8">
    <location>
        <begin position="110"/>
        <end position="177"/>
    </location>
</feature>
<dbReference type="GO" id="GO:0046872">
    <property type="term" value="F:metal ion binding"/>
    <property type="evidence" value="ECO:0007669"/>
    <property type="project" value="UniProtKB-KW"/>
</dbReference>
<dbReference type="GO" id="GO:0009055">
    <property type="term" value="F:electron transfer activity"/>
    <property type="evidence" value="ECO:0007669"/>
    <property type="project" value="InterPro"/>
</dbReference>
<dbReference type="EMBL" id="CP006585">
    <property type="protein sequence ID" value="AGW13277.1"/>
    <property type="molecule type" value="Genomic_DNA"/>
</dbReference>
<gene>
    <name evidence="9" type="ORF">DGI_1432</name>
</gene>
<keyword evidence="5 6" id="KW-0408">Iron</keyword>
<evidence type="ECO:0000256" key="6">
    <source>
        <dbReference type="PIRSR" id="PIRSR602322-1"/>
    </source>
</evidence>
<evidence type="ECO:0000256" key="4">
    <source>
        <dbReference type="ARBA" id="ARBA00022982"/>
    </source>
</evidence>
<keyword evidence="4" id="KW-0249">Electron transport</keyword>
<dbReference type="PRINTS" id="PR00609">
    <property type="entry name" value="CYTOCHROMEC3"/>
</dbReference>
<dbReference type="InterPro" id="IPR036280">
    <property type="entry name" value="Multihaem_cyt_sf"/>
</dbReference>
<accession>T2GBI9</accession>
<dbReference type="PATRIC" id="fig|1121448.10.peg.1429"/>
<feature type="signal peptide" evidence="7">
    <location>
        <begin position="1"/>
        <end position="27"/>
    </location>
</feature>
<keyword evidence="2 6" id="KW-0349">Heme</keyword>
<dbReference type="SUPFAM" id="SSF48695">
    <property type="entry name" value="Multiheme cytochromes"/>
    <property type="match status" value="1"/>
</dbReference>
<reference evidence="9 10" key="1">
    <citation type="journal article" date="2013" name="J. Bacteriol.">
        <title>Roles of HynAB and Ech, the only two hydrogenases found in the model sulfate reducer Desulfovibrio gigas.</title>
        <authorList>
            <person name="Morais-Silva F.O."/>
            <person name="Santos C.I."/>
            <person name="Rodrigues R."/>
            <person name="Pereira I.A."/>
            <person name="Rodrigues-Pousada C."/>
        </authorList>
    </citation>
    <scope>NUCLEOTIDE SEQUENCE [LARGE SCALE GENOMIC DNA]</scope>
    <source>
        <strain evidence="10">ATCC 19364 / DSM 1382 / NCIMB 9332 / VKM B-1759</strain>
    </source>
</reference>
<dbReference type="OrthoDB" id="9807368at2"/>
<evidence type="ECO:0000256" key="7">
    <source>
        <dbReference type="SAM" id="SignalP"/>
    </source>
</evidence>
<feature type="binding site" description="axial binding residue" evidence="6">
    <location>
        <position position="130"/>
    </location>
    <ligand>
        <name>heme c</name>
        <dbReference type="ChEBI" id="CHEBI:61717"/>
        <label>1</label>
    </ligand>
    <ligandPart>
        <name>Fe</name>
        <dbReference type="ChEBI" id="CHEBI:18248"/>
    </ligandPart>
</feature>
<sequence>MKRRYAPIITGCGIMAVLALGGQFVHAPSDQPPVRFRFDNKGGDVVFTHSRHVDMGNACADCHHESATPEPQPVPCGSCHPAEFDARWIDAHKTTLSPATCTRCHHATFGKLTWNHQEHVDQYATSCTDCHHGPDIEPEPTACSSCHGNAADGKTPSLRVAVHTRCETCHSDLYEQKTAGCKTCHEQLPGAAGPAQPSCASCHYDAEAPLLPTRMDAFHGQCMGCHETSGAGPFGEKSCSRCHTR</sequence>
<keyword evidence="3 6" id="KW-0479">Metal-binding</keyword>
<comment type="cofactor">
    <cofactor evidence="6">
        <name>heme c</name>
        <dbReference type="ChEBI" id="CHEBI:61717"/>
    </cofactor>
    <text evidence="6">Binds 4 heme c groups covalently per monomer.</text>
</comment>
<dbReference type="eggNOG" id="ENOG5030HR4">
    <property type="taxonomic scope" value="Bacteria"/>
</dbReference>
<dbReference type="HOGENOM" id="CLU_1101483_0_0_7"/>
<evidence type="ECO:0000259" key="8">
    <source>
        <dbReference type="Pfam" id="PF02085"/>
    </source>
</evidence>
<evidence type="ECO:0000313" key="10">
    <source>
        <dbReference type="Proteomes" id="UP000016587"/>
    </source>
</evidence>
<dbReference type="STRING" id="1121448.DGI_1432"/>
<proteinExistence type="predicted"/>
<evidence type="ECO:0000256" key="3">
    <source>
        <dbReference type="ARBA" id="ARBA00022723"/>
    </source>
</evidence>
<dbReference type="Proteomes" id="UP000016587">
    <property type="component" value="Chromosome"/>
</dbReference>
<reference evidence="10" key="2">
    <citation type="submission" date="2013-07" db="EMBL/GenBank/DDBJ databases">
        <authorList>
            <person name="Morais-Silva F.O."/>
            <person name="Rezende A.M."/>
            <person name="Pimentel C."/>
            <person name="Resende D.M."/>
            <person name="Santos C.I."/>
            <person name="Clemente C."/>
            <person name="de Oliveira L.M."/>
            <person name="da Silva S.M."/>
            <person name="Costa D.A."/>
            <person name="Varela-Raposo A."/>
            <person name="Horacio E.C.A."/>
            <person name="Matos M."/>
            <person name="Flores O."/>
            <person name="Ruiz J.C."/>
            <person name="Rodrigues-Pousada C."/>
        </authorList>
    </citation>
    <scope>NUCLEOTIDE SEQUENCE [LARGE SCALE GENOMIC DNA]</scope>
    <source>
        <strain evidence="10">ATCC 19364 / DSM 1382 / NCIMB 9332 / VKM B-1759</strain>
    </source>
</reference>
<evidence type="ECO:0000256" key="1">
    <source>
        <dbReference type="ARBA" id="ARBA00022448"/>
    </source>
</evidence>
<dbReference type="InterPro" id="IPR020942">
    <property type="entry name" value="Cyt_c_III_dom"/>
</dbReference>
<feature type="binding site" description="axial binding residue" evidence="6">
    <location>
        <position position="116"/>
    </location>
    <ligand>
        <name>heme c</name>
        <dbReference type="ChEBI" id="CHEBI:61717"/>
        <label>1</label>
    </ligand>
    <ligandPart>
        <name>Fe</name>
        <dbReference type="ChEBI" id="CHEBI:18248"/>
    </ligandPart>
</feature>
<feature type="binding site" description="axial binding residue" evidence="6">
    <location>
        <position position="127"/>
    </location>
    <ligand>
        <name>heme c</name>
        <dbReference type="ChEBI" id="CHEBI:61717"/>
        <label>1</label>
    </ligand>
    <ligandPart>
        <name>Fe</name>
        <dbReference type="ChEBI" id="CHEBI:18248"/>
    </ligandPart>
</feature>
<protein>
    <submittedName>
        <fullName evidence="9">Putative cytochrome c family protein</fullName>
    </submittedName>
</protein>
<keyword evidence="10" id="KW-1185">Reference proteome</keyword>
<dbReference type="RefSeq" id="WP_021760080.1">
    <property type="nucleotide sequence ID" value="NC_022444.1"/>
</dbReference>
<keyword evidence="7" id="KW-0732">Signal</keyword>